<evidence type="ECO:0000256" key="1">
    <source>
        <dbReference type="SAM" id="SignalP"/>
    </source>
</evidence>
<dbReference type="Proteomes" id="UP000676776">
    <property type="component" value="Unassembled WGS sequence"/>
</dbReference>
<keyword evidence="1" id="KW-0732">Signal</keyword>
<dbReference type="EMBL" id="JAGEVF010000003">
    <property type="protein sequence ID" value="MBO3116051.1"/>
    <property type="molecule type" value="Genomic_DNA"/>
</dbReference>
<evidence type="ECO:0000313" key="3">
    <source>
        <dbReference type="Proteomes" id="UP000676776"/>
    </source>
</evidence>
<comment type="caution">
    <text evidence="2">The sequence shown here is derived from an EMBL/GenBank/DDBJ whole genome shotgun (WGS) entry which is preliminary data.</text>
</comment>
<protein>
    <recommendedName>
        <fullName evidence="4">Sensor of ECF-type sigma factor</fullName>
    </recommendedName>
</protein>
<feature type="chain" id="PRO_5046621295" description="Sensor of ECF-type sigma factor" evidence="1">
    <location>
        <begin position="22"/>
        <end position="151"/>
    </location>
</feature>
<accession>A0ABS3T2D3</accession>
<evidence type="ECO:0000313" key="2">
    <source>
        <dbReference type="EMBL" id="MBO3116051.1"/>
    </source>
</evidence>
<feature type="signal peptide" evidence="1">
    <location>
        <begin position="1"/>
        <end position="21"/>
    </location>
</feature>
<gene>
    <name evidence="2" type="ORF">J4050_04790</name>
</gene>
<name>A0ABS3T2D3_9FLAO</name>
<proteinExistence type="predicted"/>
<sequence>MKKLILLALTLTYLTASFAQGGEKMRERIKAQKVAFITDKLDLTPKEATKFWPVYNAFEDRVEAVRTGDLRTIKTKMRQNPDMSNNEADKLLEDLIKAEDEMYQAKVDLMNNLKGVISSKKIIRLKRAEDEFNQKLLERLREMRQKRGPRD</sequence>
<evidence type="ECO:0008006" key="4">
    <source>
        <dbReference type="Google" id="ProtNLM"/>
    </source>
</evidence>
<reference evidence="2 3" key="1">
    <citation type="submission" date="2021-03" db="EMBL/GenBank/DDBJ databases">
        <title>Winogradskyella sp. nov., isolated from costal sediment.</title>
        <authorList>
            <person name="Gao C."/>
        </authorList>
    </citation>
    <scope>NUCLEOTIDE SEQUENCE [LARGE SCALE GENOMIC DNA]</scope>
    <source>
        <strain evidence="2 3">DF17</strain>
    </source>
</reference>
<keyword evidence="3" id="KW-1185">Reference proteome</keyword>
<organism evidence="2 3">
    <name type="scientific">Winogradskyella pelagia</name>
    <dbReference type="NCBI Taxonomy" id="2819984"/>
    <lineage>
        <taxon>Bacteria</taxon>
        <taxon>Pseudomonadati</taxon>
        <taxon>Bacteroidota</taxon>
        <taxon>Flavobacteriia</taxon>
        <taxon>Flavobacteriales</taxon>
        <taxon>Flavobacteriaceae</taxon>
        <taxon>Winogradskyella</taxon>
    </lineage>
</organism>
<dbReference type="RefSeq" id="WP_208152833.1">
    <property type="nucleotide sequence ID" value="NZ_JAGEVF010000003.1"/>
</dbReference>